<keyword evidence="1" id="KW-0472">Membrane</keyword>
<proteinExistence type="predicted"/>
<evidence type="ECO:0000313" key="2">
    <source>
        <dbReference type="EMBL" id="KAJ9588415.1"/>
    </source>
</evidence>
<keyword evidence="3" id="KW-1185">Reference proteome</keyword>
<feature type="transmembrane region" description="Helical" evidence="1">
    <location>
        <begin position="6"/>
        <end position="25"/>
    </location>
</feature>
<organism evidence="2 3">
    <name type="scientific">Diploptera punctata</name>
    <name type="common">Pacific beetle cockroach</name>
    <dbReference type="NCBI Taxonomy" id="6984"/>
    <lineage>
        <taxon>Eukaryota</taxon>
        <taxon>Metazoa</taxon>
        <taxon>Ecdysozoa</taxon>
        <taxon>Arthropoda</taxon>
        <taxon>Hexapoda</taxon>
        <taxon>Insecta</taxon>
        <taxon>Pterygota</taxon>
        <taxon>Neoptera</taxon>
        <taxon>Polyneoptera</taxon>
        <taxon>Dictyoptera</taxon>
        <taxon>Blattodea</taxon>
        <taxon>Blaberoidea</taxon>
        <taxon>Blaberidae</taxon>
        <taxon>Diplopterinae</taxon>
        <taxon>Diploptera</taxon>
    </lineage>
</organism>
<reference evidence="2" key="2">
    <citation type="submission" date="2023-05" db="EMBL/GenBank/DDBJ databases">
        <authorList>
            <person name="Fouks B."/>
        </authorList>
    </citation>
    <scope>NUCLEOTIDE SEQUENCE</scope>
    <source>
        <strain evidence="2">Stay&amp;Tobe</strain>
        <tissue evidence="2">Testes</tissue>
    </source>
</reference>
<feature type="non-terminal residue" evidence="2">
    <location>
        <position position="1"/>
    </location>
</feature>
<reference evidence="2" key="1">
    <citation type="journal article" date="2023" name="IScience">
        <title>Live-bearing cockroach genome reveals convergent evolutionary mechanisms linked to viviparity in insects and beyond.</title>
        <authorList>
            <person name="Fouks B."/>
            <person name="Harrison M.C."/>
            <person name="Mikhailova A.A."/>
            <person name="Marchal E."/>
            <person name="English S."/>
            <person name="Carruthers M."/>
            <person name="Jennings E.C."/>
            <person name="Chiamaka E.L."/>
            <person name="Frigard R.A."/>
            <person name="Pippel M."/>
            <person name="Attardo G.M."/>
            <person name="Benoit J.B."/>
            <person name="Bornberg-Bauer E."/>
            <person name="Tobe S.S."/>
        </authorList>
    </citation>
    <scope>NUCLEOTIDE SEQUENCE</scope>
    <source>
        <tissue evidence="2">Testes</tissue>
    </source>
</reference>
<dbReference type="EMBL" id="JASPKZ010005683">
    <property type="protein sequence ID" value="KAJ9588415.1"/>
    <property type="molecule type" value="Genomic_DNA"/>
</dbReference>
<sequence length="83" mass="9494">LPSFPLPLPILFLCAFFFILFRAALNIKVNFTKALHRVVNFDVPTFPSSSWLICLISSQLINLCTSSCGLGYKSMDREFYGWR</sequence>
<keyword evidence="1" id="KW-0812">Transmembrane</keyword>
<protein>
    <submittedName>
        <fullName evidence="2">Uncharacterized protein</fullName>
    </submittedName>
</protein>
<evidence type="ECO:0000256" key="1">
    <source>
        <dbReference type="SAM" id="Phobius"/>
    </source>
</evidence>
<gene>
    <name evidence="2" type="ORF">L9F63_018227</name>
</gene>
<dbReference type="AlphaFoldDB" id="A0AAD8EFB4"/>
<dbReference type="Proteomes" id="UP001233999">
    <property type="component" value="Unassembled WGS sequence"/>
</dbReference>
<evidence type="ECO:0000313" key="3">
    <source>
        <dbReference type="Proteomes" id="UP001233999"/>
    </source>
</evidence>
<name>A0AAD8EFB4_DIPPU</name>
<feature type="non-terminal residue" evidence="2">
    <location>
        <position position="83"/>
    </location>
</feature>
<accession>A0AAD8EFB4</accession>
<comment type="caution">
    <text evidence="2">The sequence shown here is derived from an EMBL/GenBank/DDBJ whole genome shotgun (WGS) entry which is preliminary data.</text>
</comment>
<keyword evidence="1" id="KW-1133">Transmembrane helix</keyword>